<comment type="caution">
    <text evidence="2">The sequence shown here is derived from an EMBL/GenBank/DDBJ whole genome shotgun (WGS) entry which is preliminary data.</text>
</comment>
<sequence>MRRLRWWLIAIIVASSDLVSAGREPLPPLGSAPMIKRGPPAWGNYATVHQFLEFCIRRGWQLTSELEADRALADCMDIRCYGERKRATLRSVVLFGLLVSWPELRNRLPLALRSLKKWQKLAGTSEGGPLPEEAIYAIVIYMFEHGHYLEGVWTLTQYDVYGREQEVKTGTNQGAVIRRGVVANLALGLRDFQTGKEERLFGTDQVRFRKLWHQACRALGMPWALPPHGIRHSGPSEDVARGRATLEQVGRRGRWEALSSVQRYSKTLALAQFRARMPQVALEAGSQAARDLQAEVLRAIRCRSAPRGSLPKLLEDAVRESLAKDVAAELLKTKAPRSRRSSLARNNDSDDLGGLFSDETFGENTGCGEWKFELQSQMELLCDRDLGGGGI</sequence>
<dbReference type="EMBL" id="CAUYUJ010021675">
    <property type="protein sequence ID" value="CAK0906328.1"/>
    <property type="molecule type" value="Genomic_DNA"/>
</dbReference>
<gene>
    <name evidence="2" type="ORF">PCOR1329_LOCUS81697</name>
</gene>
<evidence type="ECO:0000256" key="1">
    <source>
        <dbReference type="SAM" id="SignalP"/>
    </source>
</evidence>
<keyword evidence="1" id="KW-0732">Signal</keyword>
<name>A0ABN9Y1I9_9DINO</name>
<protein>
    <submittedName>
        <fullName evidence="2">Uncharacterized protein</fullName>
    </submittedName>
</protein>
<feature type="signal peptide" evidence="1">
    <location>
        <begin position="1"/>
        <end position="21"/>
    </location>
</feature>
<proteinExistence type="predicted"/>
<dbReference type="SUPFAM" id="SSF56349">
    <property type="entry name" value="DNA breaking-rejoining enzymes"/>
    <property type="match status" value="1"/>
</dbReference>
<feature type="chain" id="PRO_5045744481" evidence="1">
    <location>
        <begin position="22"/>
        <end position="391"/>
    </location>
</feature>
<dbReference type="InterPro" id="IPR011010">
    <property type="entry name" value="DNA_brk_join_enz"/>
</dbReference>
<organism evidence="2 3">
    <name type="scientific">Prorocentrum cordatum</name>
    <dbReference type="NCBI Taxonomy" id="2364126"/>
    <lineage>
        <taxon>Eukaryota</taxon>
        <taxon>Sar</taxon>
        <taxon>Alveolata</taxon>
        <taxon>Dinophyceae</taxon>
        <taxon>Prorocentrales</taxon>
        <taxon>Prorocentraceae</taxon>
        <taxon>Prorocentrum</taxon>
    </lineage>
</organism>
<keyword evidence="3" id="KW-1185">Reference proteome</keyword>
<reference evidence="2" key="1">
    <citation type="submission" date="2023-10" db="EMBL/GenBank/DDBJ databases">
        <authorList>
            <person name="Chen Y."/>
            <person name="Shah S."/>
            <person name="Dougan E. K."/>
            <person name="Thang M."/>
            <person name="Chan C."/>
        </authorList>
    </citation>
    <scope>NUCLEOTIDE SEQUENCE [LARGE SCALE GENOMIC DNA]</scope>
</reference>
<dbReference type="Proteomes" id="UP001189429">
    <property type="component" value="Unassembled WGS sequence"/>
</dbReference>
<accession>A0ABN9Y1I9</accession>
<evidence type="ECO:0000313" key="2">
    <source>
        <dbReference type="EMBL" id="CAK0906328.1"/>
    </source>
</evidence>
<evidence type="ECO:0000313" key="3">
    <source>
        <dbReference type="Proteomes" id="UP001189429"/>
    </source>
</evidence>